<sequence length="448" mass="52253">MSDMYGNDDDDDYGMQYSEESTSEPDVDLENQYYQSKLIKEENEVLALTSFRRVIDLQGESKGEWGFKALKQMIKINFSLGHYEEMMRCYREMLVYIRSAVTKNQGEKAINSILEYTSTSNQKELLQEFYEMTLDALKDAKNDRLWFKTNCKLGKVYFDSGEFGKLLKIIKQLKQACVNKEGDEDVQKGNQLLEIYALEIQIYTEKKNNKLLRELYERALKIRSAIPHPMIMSTIRECGGKMHLRSEEYERAYADFFEAFKNYDESGSPRRIACLKYLILTSMLMKSTINPIDSQEVKPYRDDPDIVTMKELLMAFQSNNTTRFEGIFKDNRDLFLSDPFIREHIDGLFHIMRSNVLLKLIKPYKTIRLDFTAKELNITEEEAEHLIALCILNESIKGRIDAINRLLIIEDKQENVQYKACNKIVDKLDGIHKTMGAEILCNALYGDM</sequence>
<reference evidence="4" key="1">
    <citation type="submission" date="2025-08" db="UniProtKB">
        <authorList>
            <consortium name="RefSeq"/>
        </authorList>
    </citation>
    <scope>IDENTIFICATION</scope>
</reference>
<dbReference type="SMART" id="SM00753">
    <property type="entry name" value="PAM"/>
    <property type="match status" value="1"/>
</dbReference>
<dbReference type="PROSITE" id="PS50250">
    <property type="entry name" value="PCI"/>
    <property type="match status" value="1"/>
</dbReference>
<dbReference type="SMART" id="SM00088">
    <property type="entry name" value="PINT"/>
    <property type="match status" value="1"/>
</dbReference>
<feature type="region of interest" description="Disordered" evidence="1">
    <location>
        <begin position="1"/>
        <end position="26"/>
    </location>
</feature>
<dbReference type="Gene3D" id="1.25.40.570">
    <property type="match status" value="1"/>
</dbReference>
<dbReference type="InterPro" id="IPR050871">
    <property type="entry name" value="26S_Proteasome/COP9_Components"/>
</dbReference>
<evidence type="ECO:0000313" key="3">
    <source>
        <dbReference type="Proteomes" id="UP000695000"/>
    </source>
</evidence>
<evidence type="ECO:0000256" key="1">
    <source>
        <dbReference type="SAM" id="MobiDB-lite"/>
    </source>
</evidence>
<accession>A0ABM1NJF8</accession>
<feature type="domain" description="PCI" evidence="2">
    <location>
        <begin position="245"/>
        <end position="414"/>
    </location>
</feature>
<dbReference type="GeneID" id="108569786"/>
<dbReference type="PANTHER" id="PTHR10678">
    <property type="entry name" value="26S PROTEASOME NON-ATPASE REGULATORY SUBUNIT 11/COP9 SIGNALOSOME COMPLEX SUBUNIT 2"/>
    <property type="match status" value="1"/>
</dbReference>
<dbReference type="InterPro" id="IPR000717">
    <property type="entry name" value="PCI_dom"/>
</dbReference>
<evidence type="ECO:0000313" key="4">
    <source>
        <dbReference type="RefSeq" id="XP_017786958.1"/>
    </source>
</evidence>
<dbReference type="InterPro" id="IPR036390">
    <property type="entry name" value="WH_DNA-bd_sf"/>
</dbReference>
<proteinExistence type="predicted"/>
<name>A0ABM1NJF8_NICVS</name>
<evidence type="ECO:0000259" key="2">
    <source>
        <dbReference type="PROSITE" id="PS50250"/>
    </source>
</evidence>
<keyword evidence="3" id="KW-1185">Reference proteome</keyword>
<dbReference type="SUPFAM" id="SSF46785">
    <property type="entry name" value="Winged helix' DNA-binding domain"/>
    <property type="match status" value="1"/>
</dbReference>
<protein>
    <submittedName>
        <fullName evidence="4">COP9 signalosome complex subunit 2-like</fullName>
    </submittedName>
</protein>
<dbReference type="Pfam" id="PF01399">
    <property type="entry name" value="PCI"/>
    <property type="match status" value="1"/>
</dbReference>
<dbReference type="Proteomes" id="UP000695000">
    <property type="component" value="Unplaced"/>
</dbReference>
<dbReference type="RefSeq" id="XP_017786958.1">
    <property type="nucleotide sequence ID" value="XM_017931469.1"/>
</dbReference>
<gene>
    <name evidence="4" type="primary">LOC108569786</name>
</gene>
<feature type="compositionally biased region" description="Acidic residues" evidence="1">
    <location>
        <begin position="1"/>
        <end position="13"/>
    </location>
</feature>
<organism evidence="3 4">
    <name type="scientific">Nicrophorus vespilloides</name>
    <name type="common">Boreal carrion beetle</name>
    <dbReference type="NCBI Taxonomy" id="110193"/>
    <lineage>
        <taxon>Eukaryota</taxon>
        <taxon>Metazoa</taxon>
        <taxon>Ecdysozoa</taxon>
        <taxon>Arthropoda</taxon>
        <taxon>Hexapoda</taxon>
        <taxon>Insecta</taxon>
        <taxon>Pterygota</taxon>
        <taxon>Neoptera</taxon>
        <taxon>Endopterygota</taxon>
        <taxon>Coleoptera</taxon>
        <taxon>Polyphaga</taxon>
        <taxon>Staphyliniformia</taxon>
        <taxon>Silphidae</taxon>
        <taxon>Nicrophorinae</taxon>
        <taxon>Nicrophorus</taxon>
    </lineage>
</organism>